<dbReference type="Proteomes" id="UP000014523">
    <property type="component" value="Unassembled WGS sequence"/>
</dbReference>
<dbReference type="EMBL" id="ATGG01000006">
    <property type="protein sequence ID" value="EPF93090.1"/>
    <property type="molecule type" value="Genomic_DNA"/>
</dbReference>
<organism evidence="1 2">
    <name type="scientific">Acinetobacter gyllenbergii CIP 110306 = MTCC 11365</name>
    <dbReference type="NCBI Taxonomy" id="1217657"/>
    <lineage>
        <taxon>Bacteria</taxon>
        <taxon>Pseudomonadati</taxon>
        <taxon>Pseudomonadota</taxon>
        <taxon>Gammaproteobacteria</taxon>
        <taxon>Moraxellales</taxon>
        <taxon>Moraxellaceae</taxon>
        <taxon>Acinetobacter</taxon>
    </lineage>
</organism>
<dbReference type="RefSeq" id="WP_016542763.1">
    <property type="nucleotide sequence ID" value="NZ_ASQH01000020.1"/>
</dbReference>
<dbReference type="InterPro" id="IPR008727">
    <property type="entry name" value="PAAR_motif"/>
</dbReference>
<dbReference type="CDD" id="cd14744">
    <property type="entry name" value="PAAR_CT_2"/>
    <property type="match status" value="1"/>
</dbReference>
<sequence length="185" mass="20166">MAVGFAIHNSMTNHGGIIPATQMRTSQMGNLFLVAGDGHFCPKCKCWSKIIKSHDHIILDGKAVAYVGDQLTCGAKILPKQSHVVGESQGTNCSSISSSPLTPLQDFLVGTPSKEIHKIQFKIVDEETEEGISEMLYEIYSKDTGSLLVKGYTNKQGMTALYESEYSPESVQLITVDLSKPLDEL</sequence>
<accession>A0A829HKI0</accession>
<protein>
    <recommendedName>
        <fullName evidence="3">PAAR domain-containing protein</fullName>
    </recommendedName>
</protein>
<gene>
    <name evidence="1" type="ORF">F957_00436</name>
</gene>
<dbReference type="AlphaFoldDB" id="A0A829HKI0"/>
<evidence type="ECO:0000313" key="2">
    <source>
        <dbReference type="Proteomes" id="UP000014523"/>
    </source>
</evidence>
<evidence type="ECO:0008006" key="3">
    <source>
        <dbReference type="Google" id="ProtNLM"/>
    </source>
</evidence>
<evidence type="ECO:0000313" key="1">
    <source>
        <dbReference type="EMBL" id="EPF93090.1"/>
    </source>
</evidence>
<keyword evidence="2" id="KW-1185">Reference proteome</keyword>
<reference evidence="1 2" key="1">
    <citation type="submission" date="2013-06" db="EMBL/GenBank/DDBJ databases">
        <title>The Genome Sequence of Acinetobacter gyllenbergii CIP 110306.</title>
        <authorList>
            <consortium name="The Broad Institute Genome Sequencing Platform"/>
            <consortium name="The Broad Institute Genome Sequencing Center for Infectious Disease"/>
            <person name="Cerqueira G."/>
            <person name="Feldgarden M."/>
            <person name="Courvalin P."/>
            <person name="Perichon B."/>
            <person name="Grillot-Courvalin C."/>
            <person name="Clermont D."/>
            <person name="Rocha E."/>
            <person name="Yoon E.-J."/>
            <person name="Nemec A."/>
            <person name="Young S.K."/>
            <person name="Zeng Q."/>
            <person name="Gargeya S."/>
            <person name="Fitzgerald M."/>
            <person name="Abouelleil A."/>
            <person name="Alvarado L."/>
            <person name="Berlin A.M."/>
            <person name="Chapman S.B."/>
            <person name="Dewar J."/>
            <person name="Goldberg J."/>
            <person name="Griggs A."/>
            <person name="Gujja S."/>
            <person name="Hansen M."/>
            <person name="Howarth C."/>
            <person name="Imamovic A."/>
            <person name="Larimer J."/>
            <person name="McCowan C."/>
            <person name="Murphy C."/>
            <person name="Pearson M."/>
            <person name="Priest M."/>
            <person name="Roberts A."/>
            <person name="Saif S."/>
            <person name="Shea T."/>
            <person name="Sykes S."/>
            <person name="Wortman J."/>
            <person name="Nusbaum C."/>
            <person name="Birren B."/>
        </authorList>
    </citation>
    <scope>NUCLEOTIDE SEQUENCE [LARGE SCALE GENOMIC DNA]</scope>
    <source>
        <strain evidence="1 2">CIP 110306</strain>
    </source>
</reference>
<name>A0A829HKI0_9GAMM</name>
<comment type="caution">
    <text evidence="1">The sequence shown here is derived from an EMBL/GenBank/DDBJ whole genome shotgun (WGS) entry which is preliminary data.</text>
</comment>
<dbReference type="Pfam" id="PF05488">
    <property type="entry name" value="PAAR_motif"/>
    <property type="match status" value="1"/>
</dbReference>
<proteinExistence type="predicted"/>
<dbReference type="Gene3D" id="2.60.200.60">
    <property type="match status" value="1"/>
</dbReference>